<dbReference type="GO" id="GO:0006974">
    <property type="term" value="P:DNA damage response"/>
    <property type="evidence" value="ECO:0007669"/>
    <property type="project" value="TreeGrafter"/>
</dbReference>
<organism evidence="7 8">
    <name type="scientific">Obba rivulosa</name>
    <dbReference type="NCBI Taxonomy" id="1052685"/>
    <lineage>
        <taxon>Eukaryota</taxon>
        <taxon>Fungi</taxon>
        <taxon>Dikarya</taxon>
        <taxon>Basidiomycota</taxon>
        <taxon>Agaricomycotina</taxon>
        <taxon>Agaricomycetes</taxon>
        <taxon>Polyporales</taxon>
        <taxon>Gelatoporiaceae</taxon>
        <taxon>Obba</taxon>
    </lineage>
</organism>
<name>A0A8E2DM66_9APHY</name>
<comment type="subcellular location">
    <subcellularLocation>
        <location evidence="1">Nucleus</location>
    </subcellularLocation>
</comment>
<accession>A0A8E2DM66</accession>
<dbReference type="AlphaFoldDB" id="A0A8E2DM66"/>
<dbReference type="InterPro" id="IPR003958">
    <property type="entry name" value="CBFA_NFYB_domain"/>
</dbReference>
<sequence length="255" mass="27844">MPRSKEAVQAASTSALAQQEMVSEGLENFELPRSLVTKIARSALPENTKLQKDVVTSYVKASTVFISYLAATAHDVASSKQHKSVSASDILKALEMMEMGDMVDVLQTELQGLYSSLLLLHDPFDLAVITVYRDLQKADKHRRASNAGSTKGKGKESEAAPPAKGRGKEKAAAPAQSIPPITISRSAVQRPPQLAQDELDEDAQSDEEQDEEMLEPEDDVMEEDIEEDAESDAEDVMAVEEVELRRDASALDEDE</sequence>
<feature type="domain" description="Transcription factor CBF/NF-Y/archaeal histone" evidence="6">
    <location>
        <begin position="30"/>
        <end position="94"/>
    </location>
</feature>
<dbReference type="GO" id="GO:0008622">
    <property type="term" value="C:epsilon DNA polymerase complex"/>
    <property type="evidence" value="ECO:0007669"/>
    <property type="project" value="TreeGrafter"/>
</dbReference>
<reference evidence="7 8" key="1">
    <citation type="submission" date="2016-07" db="EMBL/GenBank/DDBJ databases">
        <title>Draft genome of the white-rot fungus Obba rivulosa 3A-2.</title>
        <authorList>
            <consortium name="DOE Joint Genome Institute"/>
            <person name="Miettinen O."/>
            <person name="Riley R."/>
            <person name="Acob R."/>
            <person name="Barry K."/>
            <person name="Cullen D."/>
            <person name="De Vries R."/>
            <person name="Hainaut M."/>
            <person name="Hatakka A."/>
            <person name="Henrissat B."/>
            <person name="Hilden K."/>
            <person name="Kuo R."/>
            <person name="Labutti K."/>
            <person name="Lipzen A."/>
            <person name="Makela M.R."/>
            <person name="Sandor L."/>
            <person name="Spatafora J.W."/>
            <person name="Grigoriev I.V."/>
            <person name="Hibbett D.S."/>
        </authorList>
    </citation>
    <scope>NUCLEOTIDE SEQUENCE [LARGE SCALE GENOMIC DNA]</scope>
    <source>
        <strain evidence="7 8">3A-2</strain>
    </source>
</reference>
<dbReference type="GO" id="GO:0008623">
    <property type="term" value="C:CHRAC"/>
    <property type="evidence" value="ECO:0007669"/>
    <property type="project" value="TreeGrafter"/>
</dbReference>
<evidence type="ECO:0000256" key="2">
    <source>
        <dbReference type="ARBA" id="ARBA00023242"/>
    </source>
</evidence>
<gene>
    <name evidence="7" type="ORF">OBBRIDRAFT_833479</name>
</gene>
<dbReference type="PANTHER" id="PTHR46172:SF1">
    <property type="entry name" value="DNA POLYMERASE EPSILON SUBUNIT 3"/>
    <property type="match status" value="1"/>
</dbReference>
<dbReference type="EMBL" id="KV722370">
    <property type="protein sequence ID" value="OCH92352.1"/>
    <property type="molecule type" value="Genomic_DNA"/>
</dbReference>
<dbReference type="InterPro" id="IPR009072">
    <property type="entry name" value="Histone-fold"/>
</dbReference>
<dbReference type="PANTHER" id="PTHR46172">
    <property type="entry name" value="DNA POLYMERASE EPSILON SUBUNIT 3"/>
    <property type="match status" value="1"/>
</dbReference>
<dbReference type="OrthoDB" id="1707486at2759"/>
<dbReference type="InterPro" id="IPR051377">
    <property type="entry name" value="DNA_Pol-Epsilon_Subunit"/>
</dbReference>
<evidence type="ECO:0000259" key="6">
    <source>
        <dbReference type="Pfam" id="PF00808"/>
    </source>
</evidence>
<dbReference type="GO" id="GO:0046982">
    <property type="term" value="F:protein heterodimerization activity"/>
    <property type="evidence" value="ECO:0007669"/>
    <property type="project" value="InterPro"/>
</dbReference>
<keyword evidence="2" id="KW-0539">Nucleus</keyword>
<feature type="compositionally biased region" description="Acidic residues" evidence="5">
    <location>
        <begin position="197"/>
        <end position="241"/>
    </location>
</feature>
<evidence type="ECO:0000256" key="3">
    <source>
        <dbReference type="ARBA" id="ARBA00039775"/>
    </source>
</evidence>
<feature type="region of interest" description="Disordered" evidence="5">
    <location>
        <begin position="139"/>
        <end position="255"/>
    </location>
</feature>
<protein>
    <recommendedName>
        <fullName evidence="3">DNA polymerase epsilon subunit D</fullName>
    </recommendedName>
    <alternativeName>
        <fullName evidence="4">DNA polymerase II subunit D</fullName>
    </alternativeName>
</protein>
<evidence type="ECO:0000256" key="5">
    <source>
        <dbReference type="SAM" id="MobiDB-lite"/>
    </source>
</evidence>
<evidence type="ECO:0000256" key="1">
    <source>
        <dbReference type="ARBA" id="ARBA00004123"/>
    </source>
</evidence>
<keyword evidence="8" id="KW-1185">Reference proteome</keyword>
<dbReference type="GO" id="GO:0006272">
    <property type="term" value="P:leading strand elongation"/>
    <property type="evidence" value="ECO:0007669"/>
    <property type="project" value="TreeGrafter"/>
</dbReference>
<dbReference type="GO" id="GO:0031507">
    <property type="term" value="P:heterochromatin formation"/>
    <property type="evidence" value="ECO:0007669"/>
    <property type="project" value="TreeGrafter"/>
</dbReference>
<dbReference type="Pfam" id="PF00808">
    <property type="entry name" value="CBFD_NFYB_HMF"/>
    <property type="match status" value="1"/>
</dbReference>
<dbReference type="Proteomes" id="UP000250043">
    <property type="component" value="Unassembled WGS sequence"/>
</dbReference>
<dbReference type="Gene3D" id="1.10.20.10">
    <property type="entry name" value="Histone, subunit A"/>
    <property type="match status" value="1"/>
</dbReference>
<evidence type="ECO:0000313" key="8">
    <source>
        <dbReference type="Proteomes" id="UP000250043"/>
    </source>
</evidence>
<proteinExistence type="predicted"/>
<evidence type="ECO:0000256" key="4">
    <source>
        <dbReference type="ARBA" id="ARBA00042096"/>
    </source>
</evidence>
<dbReference type="SUPFAM" id="SSF47113">
    <property type="entry name" value="Histone-fold"/>
    <property type="match status" value="1"/>
</dbReference>
<dbReference type="CDD" id="cd22928">
    <property type="entry name" value="HFD_POLE3_DPB4"/>
    <property type="match status" value="1"/>
</dbReference>
<evidence type="ECO:0000313" key="7">
    <source>
        <dbReference type="EMBL" id="OCH92352.1"/>
    </source>
</evidence>
<dbReference type="GO" id="GO:0031490">
    <property type="term" value="F:chromatin DNA binding"/>
    <property type="evidence" value="ECO:0007669"/>
    <property type="project" value="TreeGrafter"/>
</dbReference>